<gene>
    <name evidence="3" type="ORF">IPH26_22535</name>
</gene>
<dbReference type="EMBL" id="JADJEV010000005">
    <property type="protein sequence ID" value="MBK6975602.1"/>
    <property type="molecule type" value="Genomic_DNA"/>
</dbReference>
<comment type="caution">
    <text evidence="3">The sequence shown here is derived from an EMBL/GenBank/DDBJ whole genome shotgun (WGS) entry which is preliminary data.</text>
</comment>
<keyword evidence="2" id="KW-0732">Signal</keyword>
<evidence type="ECO:0000313" key="4">
    <source>
        <dbReference type="Proteomes" id="UP000807785"/>
    </source>
</evidence>
<evidence type="ECO:0000256" key="1">
    <source>
        <dbReference type="SAM" id="MobiDB-lite"/>
    </source>
</evidence>
<dbReference type="AlphaFoldDB" id="A0A9D7EDK3"/>
<feature type="chain" id="PRO_5039636971" description="Secretion system X translation initiation factor" evidence="2">
    <location>
        <begin position="24"/>
        <end position="175"/>
    </location>
</feature>
<protein>
    <recommendedName>
        <fullName evidence="5">Secretion system X translation initiation factor</fullName>
    </recommendedName>
</protein>
<evidence type="ECO:0008006" key="5">
    <source>
        <dbReference type="Google" id="ProtNLM"/>
    </source>
</evidence>
<reference evidence="3" key="1">
    <citation type="submission" date="2020-10" db="EMBL/GenBank/DDBJ databases">
        <title>Connecting structure to function with the recovery of over 1000 high-quality activated sludge metagenome-assembled genomes encoding full-length rRNA genes using long-read sequencing.</title>
        <authorList>
            <person name="Singleton C.M."/>
            <person name="Petriglieri F."/>
            <person name="Kristensen J.M."/>
            <person name="Kirkegaard R.H."/>
            <person name="Michaelsen T.Y."/>
            <person name="Andersen M.H."/>
            <person name="Karst S.M."/>
            <person name="Dueholm M.S."/>
            <person name="Nielsen P.H."/>
            <person name="Albertsen M."/>
        </authorList>
    </citation>
    <scope>NUCLEOTIDE SEQUENCE</scope>
    <source>
        <strain evidence="3">Bjer_18-Q3-R1-45_BAT3C.347</strain>
    </source>
</reference>
<feature type="signal peptide" evidence="2">
    <location>
        <begin position="1"/>
        <end position="23"/>
    </location>
</feature>
<dbReference type="Proteomes" id="UP000807785">
    <property type="component" value="Unassembled WGS sequence"/>
</dbReference>
<name>A0A9D7EDK3_9PROT</name>
<proteinExistence type="predicted"/>
<evidence type="ECO:0000313" key="3">
    <source>
        <dbReference type="EMBL" id="MBK6975602.1"/>
    </source>
</evidence>
<feature type="region of interest" description="Disordered" evidence="1">
    <location>
        <begin position="29"/>
        <end position="58"/>
    </location>
</feature>
<feature type="region of interest" description="Disordered" evidence="1">
    <location>
        <begin position="79"/>
        <end position="108"/>
    </location>
</feature>
<evidence type="ECO:0000256" key="2">
    <source>
        <dbReference type="SAM" id="SignalP"/>
    </source>
</evidence>
<feature type="compositionally biased region" description="Low complexity" evidence="1">
    <location>
        <begin position="37"/>
        <end position="54"/>
    </location>
</feature>
<accession>A0A9D7EDK3</accession>
<sequence>MKLTRTQTLLALALLGVALLAWFAPQDTNDDSKVIEPAARSRTTTQPAPAAAPDAEVRQTALAPEPRQALDGKTPDLFKSASWFVPPPPPPPQAAIPPPPPPPPQAPPLPFSFMGRYDDGVKAVFLLARGDLVMLASVGEKLDGSYQLEALQGDSLVINYLPLNQKQTLDVGAPR</sequence>
<organism evidence="3 4">
    <name type="scientific">Candidatus Methylophosphatis roskildensis</name>
    <dbReference type="NCBI Taxonomy" id="2899263"/>
    <lineage>
        <taxon>Bacteria</taxon>
        <taxon>Pseudomonadati</taxon>
        <taxon>Pseudomonadota</taxon>
        <taxon>Betaproteobacteria</taxon>
        <taxon>Nitrosomonadales</taxon>
        <taxon>Sterolibacteriaceae</taxon>
        <taxon>Candidatus Methylophosphatis</taxon>
    </lineage>
</organism>
<feature type="compositionally biased region" description="Pro residues" evidence="1">
    <location>
        <begin position="85"/>
        <end position="108"/>
    </location>
</feature>